<evidence type="ECO:0000313" key="13">
    <source>
        <dbReference type="EMBL" id="HGY56642.1"/>
    </source>
</evidence>
<evidence type="ECO:0000256" key="12">
    <source>
        <dbReference type="RuleBase" id="RU004516"/>
    </source>
</evidence>
<dbReference type="PANTHER" id="PTHR42743">
    <property type="entry name" value="AMINO-ACID AMINOTRANSFERASE"/>
    <property type="match status" value="1"/>
</dbReference>
<dbReference type="Gene3D" id="3.30.470.10">
    <property type="match status" value="1"/>
</dbReference>
<evidence type="ECO:0000256" key="1">
    <source>
        <dbReference type="ARBA" id="ARBA00001933"/>
    </source>
</evidence>
<proteinExistence type="inferred from homology"/>
<dbReference type="AlphaFoldDB" id="A0A7V4WWJ3"/>
<organism evidence="13">
    <name type="scientific">Caldithrix abyssi</name>
    <dbReference type="NCBI Taxonomy" id="187145"/>
    <lineage>
        <taxon>Bacteria</taxon>
        <taxon>Pseudomonadati</taxon>
        <taxon>Calditrichota</taxon>
        <taxon>Calditrichia</taxon>
        <taxon>Calditrichales</taxon>
        <taxon>Calditrichaceae</taxon>
        <taxon>Caldithrix</taxon>
    </lineage>
</organism>
<comment type="catalytic activity">
    <reaction evidence="8">
        <text>L-valine + 2-oxoglutarate = 3-methyl-2-oxobutanoate + L-glutamate</text>
        <dbReference type="Rhea" id="RHEA:24813"/>
        <dbReference type="ChEBI" id="CHEBI:11851"/>
        <dbReference type="ChEBI" id="CHEBI:16810"/>
        <dbReference type="ChEBI" id="CHEBI:29985"/>
        <dbReference type="ChEBI" id="CHEBI:57762"/>
        <dbReference type="EC" id="2.6.1.42"/>
    </reaction>
</comment>
<dbReference type="PANTHER" id="PTHR42743:SF11">
    <property type="entry name" value="AMINODEOXYCHORISMATE LYASE"/>
    <property type="match status" value="1"/>
</dbReference>
<name>A0A7V4WWJ3_CALAY</name>
<dbReference type="EC" id="2.6.1.42" evidence="6"/>
<comment type="similarity">
    <text evidence="5 11">Belongs to the class-IV pyridoxal-phosphate-dependent aminotransferase family.</text>
</comment>
<evidence type="ECO:0000256" key="3">
    <source>
        <dbReference type="ARBA" id="ARBA00004931"/>
    </source>
</evidence>
<keyword evidence="7 12" id="KW-0663">Pyridoxal phosphate</keyword>
<dbReference type="GO" id="GO:0004084">
    <property type="term" value="F:branched-chain-amino-acid transaminase activity"/>
    <property type="evidence" value="ECO:0007669"/>
    <property type="project" value="UniProtKB-EC"/>
</dbReference>
<dbReference type="InterPro" id="IPR050571">
    <property type="entry name" value="Class-IV_PLP-Dep_Aminotrnsfr"/>
</dbReference>
<dbReference type="InterPro" id="IPR043131">
    <property type="entry name" value="BCAT-like_N"/>
</dbReference>
<dbReference type="InterPro" id="IPR036038">
    <property type="entry name" value="Aminotransferase-like"/>
</dbReference>
<comment type="catalytic activity">
    <reaction evidence="9">
        <text>L-isoleucine + 2-oxoglutarate = (S)-3-methyl-2-oxopentanoate + L-glutamate</text>
        <dbReference type="Rhea" id="RHEA:24801"/>
        <dbReference type="ChEBI" id="CHEBI:16810"/>
        <dbReference type="ChEBI" id="CHEBI:29985"/>
        <dbReference type="ChEBI" id="CHEBI:35146"/>
        <dbReference type="ChEBI" id="CHEBI:58045"/>
        <dbReference type="EC" id="2.6.1.42"/>
    </reaction>
</comment>
<evidence type="ECO:0000256" key="6">
    <source>
        <dbReference type="ARBA" id="ARBA00013053"/>
    </source>
</evidence>
<evidence type="ECO:0000256" key="7">
    <source>
        <dbReference type="ARBA" id="ARBA00022898"/>
    </source>
</evidence>
<comment type="caution">
    <text evidence="13">The sequence shown here is derived from an EMBL/GenBank/DDBJ whole genome shotgun (WGS) entry which is preliminary data.</text>
</comment>
<evidence type="ECO:0000256" key="11">
    <source>
        <dbReference type="RuleBase" id="RU004106"/>
    </source>
</evidence>
<evidence type="ECO:0000256" key="10">
    <source>
        <dbReference type="ARBA" id="ARBA00049229"/>
    </source>
</evidence>
<evidence type="ECO:0000256" key="5">
    <source>
        <dbReference type="ARBA" id="ARBA00009320"/>
    </source>
</evidence>
<dbReference type="PROSITE" id="PS00770">
    <property type="entry name" value="AA_TRANSFER_CLASS_4"/>
    <property type="match status" value="1"/>
</dbReference>
<comment type="pathway">
    <text evidence="3">Amino-acid biosynthesis; L-valine biosynthesis; L-valine from pyruvate: step 4/4.</text>
</comment>
<dbReference type="InterPro" id="IPR001544">
    <property type="entry name" value="Aminotrans_IV"/>
</dbReference>
<dbReference type="Proteomes" id="UP000885779">
    <property type="component" value="Unassembled WGS sequence"/>
</dbReference>
<evidence type="ECO:0000256" key="4">
    <source>
        <dbReference type="ARBA" id="ARBA00005072"/>
    </source>
</evidence>
<evidence type="ECO:0000256" key="9">
    <source>
        <dbReference type="ARBA" id="ARBA00048798"/>
    </source>
</evidence>
<comment type="pathway">
    <text evidence="4">Amino-acid biosynthesis; L-leucine biosynthesis; L-leucine from 3-methyl-2-oxobutanoate: step 4/4.</text>
</comment>
<dbReference type="InterPro" id="IPR043132">
    <property type="entry name" value="BCAT-like_C"/>
</dbReference>
<sequence length="255" mass="29574">MDTDFLITTGQGVFETLRYEDGRLWFWEHHLQRLMRTLTYFAVDVSGTDFKSIVEDHIAQSGAEGPLRVKLLVVFPFDRLPKKINEGSIRVYLNKTAPLSDRPEALSLQTRPSPFSADYPLNPFKTINFGPFFWERYQAGAAGFDDVLFFRDGRLLETSVANLFAVKDGQLFTPPVQEGVLPGVIRQMLLNYLNAREQTIHWDNLQQYDYFFITNSLIELQPVKRVDRFEFEGYEESFARLLKKWRAAKETGMIP</sequence>
<comment type="pathway">
    <text evidence="2">Amino-acid biosynthesis; L-isoleucine biosynthesis; L-isoleucine from 2-oxobutanoate: step 4/4.</text>
</comment>
<evidence type="ECO:0000256" key="2">
    <source>
        <dbReference type="ARBA" id="ARBA00004824"/>
    </source>
</evidence>
<reference evidence="13" key="1">
    <citation type="journal article" date="2020" name="mSystems">
        <title>Genome- and Community-Level Interaction Insights into Carbon Utilization and Element Cycling Functions of Hydrothermarchaeota in Hydrothermal Sediment.</title>
        <authorList>
            <person name="Zhou Z."/>
            <person name="Liu Y."/>
            <person name="Xu W."/>
            <person name="Pan J."/>
            <person name="Luo Z.H."/>
            <person name="Li M."/>
        </authorList>
    </citation>
    <scope>NUCLEOTIDE SEQUENCE [LARGE SCALE GENOMIC DNA]</scope>
    <source>
        <strain evidence="13">HyVt-577</strain>
    </source>
</reference>
<protein>
    <recommendedName>
        <fullName evidence="6">branched-chain-amino-acid transaminase</fullName>
        <ecNumber evidence="6">2.6.1.42</ecNumber>
    </recommendedName>
</protein>
<gene>
    <name evidence="13" type="ORF">ENK44_13110</name>
</gene>
<dbReference type="GO" id="GO:0046394">
    <property type="term" value="P:carboxylic acid biosynthetic process"/>
    <property type="evidence" value="ECO:0007669"/>
    <property type="project" value="UniProtKB-ARBA"/>
</dbReference>
<dbReference type="Gene3D" id="3.20.10.10">
    <property type="entry name" value="D-amino Acid Aminotransferase, subunit A, domain 2"/>
    <property type="match status" value="1"/>
</dbReference>
<comment type="cofactor">
    <cofactor evidence="1 12">
        <name>pyridoxal 5'-phosphate</name>
        <dbReference type="ChEBI" id="CHEBI:597326"/>
    </cofactor>
</comment>
<dbReference type="SUPFAM" id="SSF56752">
    <property type="entry name" value="D-aminoacid aminotransferase-like PLP-dependent enzymes"/>
    <property type="match status" value="1"/>
</dbReference>
<dbReference type="InterPro" id="IPR018300">
    <property type="entry name" value="Aminotrans_IV_CS"/>
</dbReference>
<comment type="catalytic activity">
    <reaction evidence="10">
        <text>L-leucine + 2-oxoglutarate = 4-methyl-2-oxopentanoate + L-glutamate</text>
        <dbReference type="Rhea" id="RHEA:18321"/>
        <dbReference type="ChEBI" id="CHEBI:16810"/>
        <dbReference type="ChEBI" id="CHEBI:17865"/>
        <dbReference type="ChEBI" id="CHEBI:29985"/>
        <dbReference type="ChEBI" id="CHEBI:57427"/>
        <dbReference type="EC" id="2.6.1.42"/>
    </reaction>
</comment>
<evidence type="ECO:0000256" key="8">
    <source>
        <dbReference type="ARBA" id="ARBA00048212"/>
    </source>
</evidence>
<dbReference type="Pfam" id="PF01063">
    <property type="entry name" value="Aminotran_4"/>
    <property type="match status" value="1"/>
</dbReference>
<accession>A0A7V4WWJ3</accession>
<dbReference type="EMBL" id="DRQG01000118">
    <property type="protein sequence ID" value="HGY56642.1"/>
    <property type="molecule type" value="Genomic_DNA"/>
</dbReference>